<dbReference type="InterPro" id="IPR006311">
    <property type="entry name" value="TAT_signal"/>
</dbReference>
<dbReference type="InterPro" id="IPR008928">
    <property type="entry name" value="6-hairpin_glycosidase_sf"/>
</dbReference>
<dbReference type="InterPro" id="IPR053169">
    <property type="entry name" value="MUG_Protein"/>
</dbReference>
<evidence type="ECO:0000313" key="3">
    <source>
        <dbReference type="Proteomes" id="UP000007967"/>
    </source>
</evidence>
<dbReference type="PANTHER" id="PTHR47791:SF4">
    <property type="entry name" value="(PUTATIVE SECRETED PROTEIN)-RELATED"/>
    <property type="match status" value="1"/>
</dbReference>
<dbReference type="InterPro" id="IPR005198">
    <property type="entry name" value="Glyco_hydro_76"/>
</dbReference>
<dbReference type="RefSeq" id="WP_012919121.1">
    <property type="nucleotide sequence ID" value="NC_013729.1"/>
</dbReference>
<dbReference type="HOGENOM" id="CLU_028686_4_0_11"/>
<reference evidence="2 3" key="2">
    <citation type="journal article" date="2010" name="Stand. Genomic Sci.">
        <title>Complete genome sequence of Kribbella flavida type strain (IFO 14399).</title>
        <authorList>
            <person name="Pukall R."/>
            <person name="Lapidus A."/>
            <person name="Glavina Del Rio T."/>
            <person name="Copeland A."/>
            <person name="Tice H."/>
            <person name="Cheng J.-F."/>
            <person name="Lucas S."/>
            <person name="Chen F."/>
            <person name="Nolan M."/>
            <person name="LaButti K."/>
            <person name="Pati A."/>
            <person name="Ivanova N."/>
            <person name="Mavrommatis K."/>
            <person name="Mikhailova N."/>
            <person name="Pitluck S."/>
            <person name="Bruce D."/>
            <person name="Goodwin L."/>
            <person name="Land M."/>
            <person name="Hauser L."/>
            <person name="Chang Y.-J."/>
            <person name="Jeffries C.D."/>
            <person name="Chen A."/>
            <person name="Palaniappan K."/>
            <person name="Chain P."/>
            <person name="Rohde M."/>
            <person name="Goeker M."/>
            <person name="Bristow J."/>
            <person name="Eisen J.A."/>
            <person name="Markowitz V."/>
            <person name="Hugenholtz P."/>
            <person name="Kyrpides N.C."/>
            <person name="Klenk H.-P."/>
            <person name="Brettin T."/>
        </authorList>
    </citation>
    <scope>NUCLEOTIDE SEQUENCE [LARGE SCALE GENOMIC DNA]</scope>
    <source>
        <strain evidence="3">DSM 17836 / JCM 10339 / NBRC 14399</strain>
    </source>
</reference>
<gene>
    <name evidence="2" type="ordered locus">Kfla_1464</name>
</gene>
<dbReference type="KEGG" id="kfl:Kfla_1464"/>
<dbReference type="eggNOG" id="COG4833">
    <property type="taxonomic scope" value="Bacteria"/>
</dbReference>
<dbReference type="PROSITE" id="PS51318">
    <property type="entry name" value="TAT"/>
    <property type="match status" value="1"/>
</dbReference>
<dbReference type="GO" id="GO:0016787">
    <property type="term" value="F:hydrolase activity"/>
    <property type="evidence" value="ECO:0007669"/>
    <property type="project" value="UniProtKB-KW"/>
</dbReference>
<dbReference type="Gene3D" id="1.50.10.20">
    <property type="match status" value="1"/>
</dbReference>
<name>D2PLD6_KRIFD</name>
<dbReference type="OrthoDB" id="2505409at2"/>
<sequence>MHPERSALSRRAFTAGLGGLSLAALLPTGVQSATAAPGKSKWADRALVSYTALQRYLYLPDTGLYKENHPTLTGENPYSYVWPLREATAATIDVNQLPPAGRRYDDDVKRRFKALELYWDAPRGAYDSYPPEPLGTRGDPFYDDNAVIGLEFVRRYRLSGDREMLRLAARVFDFVVKAWDTDPNRPVPGGMHWVAASWNPYRGAANVTSLASELAAHLYEATGDQRYLEWARRTYDWVREALGRGPGLYANGIRLDETVEETLWTYNSGSMIGAAALLYRSTRNKADLSKAVQDAEAAMAYWTRNDRLYNQPAIFNAILFANLLLLESIKPSQSYRDVMTSYAERIWQSNRDESTGLFRFQHSGGGAPDPALRPQTLHQSAAIQIFALLAWRPSDYKFAA</sequence>
<dbReference type="AlphaFoldDB" id="D2PLD6"/>
<dbReference type="PIRSF" id="PIRSF021505">
    <property type="entry name" value="O_gly_hdrol"/>
    <property type="match status" value="1"/>
</dbReference>
<dbReference type="InterPro" id="IPR014512">
    <property type="entry name" value="O_gly_hydro"/>
</dbReference>
<feature type="chain" id="PRO_5003034450" evidence="1">
    <location>
        <begin position="36"/>
        <end position="400"/>
    </location>
</feature>
<feature type="signal peptide" evidence="1">
    <location>
        <begin position="1"/>
        <end position="35"/>
    </location>
</feature>
<accession>D2PLD6</accession>
<keyword evidence="3" id="KW-1185">Reference proteome</keyword>
<dbReference type="Pfam" id="PF03663">
    <property type="entry name" value="Glyco_hydro_76"/>
    <property type="match status" value="1"/>
</dbReference>
<organism evidence="2 3">
    <name type="scientific">Kribbella flavida (strain DSM 17836 / JCM 10339 / NBRC 14399)</name>
    <dbReference type="NCBI Taxonomy" id="479435"/>
    <lineage>
        <taxon>Bacteria</taxon>
        <taxon>Bacillati</taxon>
        <taxon>Actinomycetota</taxon>
        <taxon>Actinomycetes</taxon>
        <taxon>Propionibacteriales</taxon>
        <taxon>Kribbellaceae</taxon>
        <taxon>Kribbella</taxon>
    </lineage>
</organism>
<dbReference type="EMBL" id="CP001736">
    <property type="protein sequence ID" value="ADB30565.1"/>
    <property type="molecule type" value="Genomic_DNA"/>
</dbReference>
<dbReference type="SUPFAM" id="SSF48208">
    <property type="entry name" value="Six-hairpin glycosidases"/>
    <property type="match status" value="1"/>
</dbReference>
<keyword evidence="2" id="KW-0378">Hydrolase</keyword>
<dbReference type="Proteomes" id="UP000007967">
    <property type="component" value="Chromosome"/>
</dbReference>
<dbReference type="GO" id="GO:0005975">
    <property type="term" value="P:carbohydrate metabolic process"/>
    <property type="evidence" value="ECO:0007669"/>
    <property type="project" value="InterPro"/>
</dbReference>
<dbReference type="PANTHER" id="PTHR47791">
    <property type="entry name" value="MEIOTICALLY UP-REGULATED GENE 191 PROTEIN"/>
    <property type="match status" value="1"/>
</dbReference>
<proteinExistence type="predicted"/>
<evidence type="ECO:0000313" key="2">
    <source>
        <dbReference type="EMBL" id="ADB30565.1"/>
    </source>
</evidence>
<evidence type="ECO:0000256" key="1">
    <source>
        <dbReference type="SAM" id="SignalP"/>
    </source>
</evidence>
<keyword evidence="1" id="KW-0732">Signal</keyword>
<reference evidence="3" key="1">
    <citation type="submission" date="2009-09" db="EMBL/GenBank/DDBJ databases">
        <title>The complete genome of Kribbella flavida DSM 17836.</title>
        <authorList>
            <consortium name="US DOE Joint Genome Institute (JGI-PGF)"/>
            <person name="Lucas S."/>
            <person name="Copeland A."/>
            <person name="Lapidus A."/>
            <person name="Glavina del Rio T."/>
            <person name="Dalin E."/>
            <person name="Tice H."/>
            <person name="Bruce D."/>
            <person name="Goodwin L."/>
            <person name="Pitluck S."/>
            <person name="Kyrpides N."/>
            <person name="Mavromatis K."/>
            <person name="Ivanova N."/>
            <person name="Saunders E."/>
            <person name="Brettin T."/>
            <person name="Detter J.C."/>
            <person name="Han C."/>
            <person name="Larimer F."/>
            <person name="Land M."/>
            <person name="Hauser L."/>
            <person name="Markowitz V."/>
            <person name="Cheng J.-F."/>
            <person name="Hugenholtz P."/>
            <person name="Woyke T."/>
            <person name="Wu D."/>
            <person name="Pukall R."/>
            <person name="Klenk H.-P."/>
            <person name="Eisen J.A."/>
        </authorList>
    </citation>
    <scope>NUCLEOTIDE SEQUENCE [LARGE SCALE GENOMIC DNA]</scope>
    <source>
        <strain evidence="3">DSM 17836 / JCM 10339 / NBRC 14399</strain>
    </source>
</reference>
<dbReference type="CAZy" id="GH76">
    <property type="family name" value="Glycoside Hydrolase Family 76"/>
</dbReference>
<protein>
    <submittedName>
        <fullName evidence="2">Glycoside hydrolase family 76</fullName>
    </submittedName>
</protein>
<dbReference type="STRING" id="479435.Kfla_1464"/>